<reference evidence="1 2" key="1">
    <citation type="submission" date="2023-03" db="EMBL/GenBank/DDBJ databases">
        <title>Draft genome sequence of Thalassotalea eurytherma JCM 18482T.</title>
        <authorList>
            <person name="Sawabe T."/>
        </authorList>
    </citation>
    <scope>NUCLEOTIDE SEQUENCE [LARGE SCALE GENOMIC DNA]</scope>
    <source>
        <strain evidence="1 2">JCM 18482</strain>
    </source>
</reference>
<evidence type="ECO:0000313" key="1">
    <source>
        <dbReference type="EMBL" id="GLX80892.1"/>
    </source>
</evidence>
<dbReference type="EMBL" id="BSSU01000002">
    <property type="protein sequence ID" value="GLX80892.1"/>
    <property type="molecule type" value="Genomic_DNA"/>
</dbReference>
<name>A0ABQ6GYF8_9GAMM</name>
<gene>
    <name evidence="1" type="ORF">theurythT_03440</name>
</gene>
<dbReference type="Proteomes" id="UP001157133">
    <property type="component" value="Unassembled WGS sequence"/>
</dbReference>
<organism evidence="1 2">
    <name type="scientific">Thalassotalea eurytherma</name>
    <dbReference type="NCBI Taxonomy" id="1144278"/>
    <lineage>
        <taxon>Bacteria</taxon>
        <taxon>Pseudomonadati</taxon>
        <taxon>Pseudomonadota</taxon>
        <taxon>Gammaproteobacteria</taxon>
        <taxon>Alteromonadales</taxon>
        <taxon>Colwelliaceae</taxon>
        <taxon>Thalassotalea</taxon>
    </lineage>
</organism>
<protein>
    <submittedName>
        <fullName evidence="1">Uncharacterized protein</fullName>
    </submittedName>
</protein>
<proteinExistence type="predicted"/>
<sequence length="69" mass="7294">MVTAAGVIVVGLAYLAERKATEVARETGQAINPINDDNIFNRGVNAVGAKLTGNENFQLGSWIAKKIHG</sequence>
<comment type="caution">
    <text evidence="1">The sequence shown here is derived from an EMBL/GenBank/DDBJ whole genome shotgun (WGS) entry which is preliminary data.</text>
</comment>
<keyword evidence="2" id="KW-1185">Reference proteome</keyword>
<accession>A0ABQ6GYF8</accession>
<evidence type="ECO:0000313" key="2">
    <source>
        <dbReference type="Proteomes" id="UP001157133"/>
    </source>
</evidence>